<dbReference type="EMBL" id="JBHTJZ010000014">
    <property type="protein sequence ID" value="MFD0960181.1"/>
    <property type="molecule type" value="Genomic_DNA"/>
</dbReference>
<keyword evidence="9" id="KW-0067">ATP-binding</keyword>
<evidence type="ECO:0000256" key="9">
    <source>
        <dbReference type="ARBA" id="ARBA00022840"/>
    </source>
</evidence>
<evidence type="ECO:0000256" key="7">
    <source>
        <dbReference type="ARBA" id="ARBA00022741"/>
    </source>
</evidence>
<dbReference type="CDD" id="cd06225">
    <property type="entry name" value="HAMP"/>
    <property type="match status" value="1"/>
</dbReference>
<dbReference type="GO" id="GO:0004673">
    <property type="term" value="F:protein histidine kinase activity"/>
    <property type="evidence" value="ECO:0007669"/>
    <property type="project" value="UniProtKB-EC"/>
</dbReference>
<evidence type="ECO:0000256" key="3">
    <source>
        <dbReference type="ARBA" id="ARBA00012438"/>
    </source>
</evidence>
<evidence type="ECO:0000256" key="12">
    <source>
        <dbReference type="SAM" id="Phobius"/>
    </source>
</evidence>
<evidence type="ECO:0000256" key="5">
    <source>
        <dbReference type="ARBA" id="ARBA00022553"/>
    </source>
</evidence>
<dbReference type="SMART" id="SM00304">
    <property type="entry name" value="HAMP"/>
    <property type="match status" value="1"/>
</dbReference>
<dbReference type="PROSITE" id="PS50109">
    <property type="entry name" value="HIS_KIN"/>
    <property type="match status" value="1"/>
</dbReference>
<dbReference type="Gene3D" id="3.30.565.10">
    <property type="entry name" value="Histidine kinase-like ATPase, C-terminal domain"/>
    <property type="match status" value="1"/>
</dbReference>
<dbReference type="Pfam" id="PF02518">
    <property type="entry name" value="HATPase_c"/>
    <property type="match status" value="1"/>
</dbReference>
<evidence type="ECO:0000256" key="10">
    <source>
        <dbReference type="ARBA" id="ARBA00023012"/>
    </source>
</evidence>
<dbReference type="InterPro" id="IPR010559">
    <property type="entry name" value="Sig_transdc_His_kin_internal"/>
</dbReference>
<keyword evidence="7" id="KW-0547">Nucleotide-binding</keyword>
<dbReference type="PANTHER" id="PTHR34220">
    <property type="entry name" value="SENSOR HISTIDINE KINASE YPDA"/>
    <property type="match status" value="1"/>
</dbReference>
<dbReference type="InterPro" id="IPR003594">
    <property type="entry name" value="HATPase_dom"/>
</dbReference>
<dbReference type="SMART" id="SM00387">
    <property type="entry name" value="HATPase_c"/>
    <property type="match status" value="1"/>
</dbReference>
<evidence type="ECO:0000259" key="13">
    <source>
        <dbReference type="PROSITE" id="PS50109"/>
    </source>
</evidence>
<dbReference type="Gene3D" id="3.30.450.20">
    <property type="entry name" value="PAS domain"/>
    <property type="match status" value="1"/>
</dbReference>
<dbReference type="PROSITE" id="PS50885">
    <property type="entry name" value="HAMP"/>
    <property type="match status" value="1"/>
</dbReference>
<feature type="transmembrane region" description="Helical" evidence="12">
    <location>
        <begin position="296"/>
        <end position="315"/>
    </location>
</feature>
<accession>A0ABW3HRM0</accession>
<dbReference type="PRINTS" id="PR00344">
    <property type="entry name" value="BCTRLSENSOR"/>
</dbReference>
<name>A0ABW3HRM0_9BACL</name>
<protein>
    <recommendedName>
        <fullName evidence="3">histidine kinase</fullName>
        <ecNumber evidence="3">2.7.13.3</ecNumber>
    </recommendedName>
</protein>
<dbReference type="InterPro" id="IPR036890">
    <property type="entry name" value="HATPase_C_sf"/>
</dbReference>
<organism evidence="15 16">
    <name type="scientific">Paenibacillus chungangensis</name>
    <dbReference type="NCBI Taxonomy" id="696535"/>
    <lineage>
        <taxon>Bacteria</taxon>
        <taxon>Bacillati</taxon>
        <taxon>Bacillota</taxon>
        <taxon>Bacilli</taxon>
        <taxon>Bacillales</taxon>
        <taxon>Paenibacillaceae</taxon>
        <taxon>Paenibacillus</taxon>
    </lineage>
</organism>
<keyword evidence="8 15" id="KW-0418">Kinase</keyword>
<feature type="domain" description="Histidine kinase" evidence="13">
    <location>
        <begin position="480"/>
        <end position="580"/>
    </location>
</feature>
<keyword evidence="10" id="KW-0902">Two-component regulatory system</keyword>
<dbReference type="RefSeq" id="WP_377564554.1">
    <property type="nucleotide sequence ID" value="NZ_JBHTJZ010000014.1"/>
</dbReference>
<evidence type="ECO:0000256" key="4">
    <source>
        <dbReference type="ARBA" id="ARBA00022475"/>
    </source>
</evidence>
<dbReference type="Pfam" id="PF06580">
    <property type="entry name" value="His_kinase"/>
    <property type="match status" value="1"/>
</dbReference>
<gene>
    <name evidence="15" type="ORF">ACFQ2I_12345</name>
</gene>
<evidence type="ECO:0000256" key="6">
    <source>
        <dbReference type="ARBA" id="ARBA00022679"/>
    </source>
</evidence>
<evidence type="ECO:0000256" key="11">
    <source>
        <dbReference type="ARBA" id="ARBA00023136"/>
    </source>
</evidence>
<keyword evidence="16" id="KW-1185">Reference proteome</keyword>
<keyword evidence="12" id="KW-0812">Transmembrane</keyword>
<sequence>MTLRWKLMFSFMALIILATVLIGGFSYWHATRIVEEQVGVTYKQALQQAAINLTYRLKEVENVSELILMHPQLQTILKREKSGYGEQPTVQMLNDFQDLIDIVSNLENNRNIFRIRLFVSGDSLYSRENNNIFRLQDMDSEWRQRLVEKDGEILWKNTHKQEYLPQNRYDVVSLYRAVNDFRNLKSVLAIVAIDMKEEVLNDVIRNVNFSDNGAIYVYNEHQRITSFASEAIAGYSESEVLREIFGTARMEEMPIVKLDGKEYFTIFQPIEYNGWEIAALVPVQEIRAKSYVIGEFTGYIGILVIVLASFPAILLSARLTRGLRTLVLHMQEVRQGNYGAMIRITGNDEISGLQSQFNSMILRIRELVDEVYQMGVRKQAAELTALESQIKPHFLYNTLDTLKWMGMKMKADRIVILVDSLSKFFRLGLNRGQELTTVVNELNHVQAFMNIQDIRYKEKLQYYYEVDSKLLSCRMTKLILQPIVENAVLHGIQQKEDHSGTVTVRVYNDHKYLVFDVVDDGVGMSRQQLDVLLRDSRGGGYGVKNVHQRIQLYYGEEYGVECYSRPGIGTSVRLRLPMKS</sequence>
<dbReference type="InterPro" id="IPR003660">
    <property type="entry name" value="HAMP_dom"/>
</dbReference>
<feature type="domain" description="HAMP" evidence="14">
    <location>
        <begin position="317"/>
        <end position="369"/>
    </location>
</feature>
<comment type="catalytic activity">
    <reaction evidence="1">
        <text>ATP + protein L-histidine = ADP + protein N-phospho-L-histidine.</text>
        <dbReference type="EC" id="2.7.13.3"/>
    </reaction>
</comment>
<dbReference type="Gene3D" id="6.10.340.10">
    <property type="match status" value="1"/>
</dbReference>
<feature type="transmembrane region" description="Helical" evidence="12">
    <location>
        <begin position="7"/>
        <end position="28"/>
    </location>
</feature>
<keyword evidence="5" id="KW-0597">Phosphoprotein</keyword>
<proteinExistence type="predicted"/>
<evidence type="ECO:0000256" key="8">
    <source>
        <dbReference type="ARBA" id="ARBA00022777"/>
    </source>
</evidence>
<keyword evidence="11 12" id="KW-0472">Membrane</keyword>
<dbReference type="SUPFAM" id="SSF55874">
    <property type="entry name" value="ATPase domain of HSP90 chaperone/DNA topoisomerase II/histidine kinase"/>
    <property type="match status" value="1"/>
</dbReference>
<evidence type="ECO:0000313" key="16">
    <source>
        <dbReference type="Proteomes" id="UP001596989"/>
    </source>
</evidence>
<keyword evidence="6 15" id="KW-0808">Transferase</keyword>
<reference evidence="16" key="1">
    <citation type="journal article" date="2019" name="Int. J. Syst. Evol. Microbiol.">
        <title>The Global Catalogue of Microorganisms (GCM) 10K type strain sequencing project: providing services to taxonomists for standard genome sequencing and annotation.</title>
        <authorList>
            <consortium name="The Broad Institute Genomics Platform"/>
            <consortium name="The Broad Institute Genome Sequencing Center for Infectious Disease"/>
            <person name="Wu L."/>
            <person name="Ma J."/>
        </authorList>
    </citation>
    <scope>NUCLEOTIDE SEQUENCE [LARGE SCALE GENOMIC DNA]</scope>
    <source>
        <strain evidence="16">CCUG 59129</strain>
    </source>
</reference>
<keyword evidence="4" id="KW-1003">Cell membrane</keyword>
<dbReference type="InterPro" id="IPR005467">
    <property type="entry name" value="His_kinase_dom"/>
</dbReference>
<dbReference type="Pfam" id="PF00672">
    <property type="entry name" value="HAMP"/>
    <property type="match status" value="1"/>
</dbReference>
<comment type="subcellular location">
    <subcellularLocation>
        <location evidence="2">Cell membrane</location>
        <topology evidence="2">Multi-pass membrane protein</topology>
    </subcellularLocation>
</comment>
<dbReference type="InterPro" id="IPR050640">
    <property type="entry name" value="Bact_2-comp_sensor_kinase"/>
</dbReference>
<evidence type="ECO:0000259" key="14">
    <source>
        <dbReference type="PROSITE" id="PS50885"/>
    </source>
</evidence>
<dbReference type="SUPFAM" id="SSF158472">
    <property type="entry name" value="HAMP domain-like"/>
    <property type="match status" value="1"/>
</dbReference>
<evidence type="ECO:0000313" key="15">
    <source>
        <dbReference type="EMBL" id="MFD0960181.1"/>
    </source>
</evidence>
<evidence type="ECO:0000256" key="1">
    <source>
        <dbReference type="ARBA" id="ARBA00000085"/>
    </source>
</evidence>
<dbReference type="InterPro" id="IPR004358">
    <property type="entry name" value="Sig_transdc_His_kin-like_C"/>
</dbReference>
<dbReference type="EC" id="2.7.13.3" evidence="3"/>
<dbReference type="Proteomes" id="UP001596989">
    <property type="component" value="Unassembled WGS sequence"/>
</dbReference>
<evidence type="ECO:0000256" key="2">
    <source>
        <dbReference type="ARBA" id="ARBA00004651"/>
    </source>
</evidence>
<comment type="caution">
    <text evidence="15">The sequence shown here is derived from an EMBL/GenBank/DDBJ whole genome shotgun (WGS) entry which is preliminary data.</text>
</comment>
<keyword evidence="12" id="KW-1133">Transmembrane helix</keyword>
<dbReference type="PANTHER" id="PTHR34220:SF7">
    <property type="entry name" value="SENSOR HISTIDINE KINASE YPDA"/>
    <property type="match status" value="1"/>
</dbReference>